<evidence type="ECO:0000313" key="9">
    <source>
        <dbReference type="EMBL" id="RCK70558.1"/>
    </source>
</evidence>
<protein>
    <recommendedName>
        <fullName evidence="6 7">6-phosphogluconolactonase</fullName>
        <shortName evidence="7">6PGL</shortName>
        <ecNumber evidence="5 7">3.1.1.31</ecNumber>
    </recommendedName>
</protein>
<dbReference type="AlphaFoldDB" id="A0A367YXK3"/>
<comment type="pathway">
    <text evidence="3 7">Carbohydrate degradation; pentose phosphate pathway; D-ribulose 5-phosphate from D-glucose 6-phosphate (oxidative stage): step 2/3.</text>
</comment>
<keyword evidence="7 9" id="KW-0378">Hydrolase</keyword>
<dbReference type="PANTHER" id="PTHR11054:SF0">
    <property type="entry name" value="6-PHOSPHOGLUCONOLACTONASE"/>
    <property type="match status" value="1"/>
</dbReference>
<keyword evidence="10" id="KW-1185">Reference proteome</keyword>
<sequence length="235" mass="25015">MPIHTIVHDDPEALVTGASTRLVERLTTLQQTQPVPQLCLTGGRIANRIYRGLAARLAGSELDGTRVELWWGDERFVPVDHEDRNAGEALAILAPALQMDPSRVHPMPAADGNVSIEDSADGYAAELGETSFDICLLGVGPDGHVASLFPGHPSLGATNARVVAVHEAPKPPAERLSLTLSTLNRSREVWFVVSGADKAEAVRRAHAGEEGLPAAMVRGTESTVWLIDSDAASQL</sequence>
<dbReference type="UniPathway" id="UPA00115">
    <property type="reaction ID" value="UER00409"/>
</dbReference>
<dbReference type="NCBIfam" id="TIGR01198">
    <property type="entry name" value="pgl"/>
    <property type="match status" value="1"/>
</dbReference>
<gene>
    <name evidence="7 9" type="primary">pgl</name>
    <name evidence="9" type="ORF">DT076_03755</name>
</gene>
<comment type="similarity">
    <text evidence="4 7">Belongs to the glucosamine/galactosamine-6-phosphate isomerase family. 6-phosphogluconolactonase subfamily.</text>
</comment>
<organism evidence="9 10">
    <name type="scientific">Desertihabitans brevis</name>
    <dbReference type="NCBI Taxonomy" id="2268447"/>
    <lineage>
        <taxon>Bacteria</taxon>
        <taxon>Bacillati</taxon>
        <taxon>Actinomycetota</taxon>
        <taxon>Actinomycetes</taxon>
        <taxon>Propionibacteriales</taxon>
        <taxon>Propionibacteriaceae</taxon>
        <taxon>Desertihabitans</taxon>
    </lineage>
</organism>
<dbReference type="InterPro" id="IPR039104">
    <property type="entry name" value="6PGL"/>
</dbReference>
<dbReference type="PANTHER" id="PTHR11054">
    <property type="entry name" value="6-PHOSPHOGLUCONOLACTONASE"/>
    <property type="match status" value="1"/>
</dbReference>
<evidence type="ECO:0000259" key="8">
    <source>
        <dbReference type="Pfam" id="PF01182"/>
    </source>
</evidence>
<dbReference type="Pfam" id="PF01182">
    <property type="entry name" value="Glucosamine_iso"/>
    <property type="match status" value="1"/>
</dbReference>
<name>A0A367YXK3_9ACTN</name>
<evidence type="ECO:0000256" key="2">
    <source>
        <dbReference type="ARBA" id="ARBA00002681"/>
    </source>
</evidence>
<dbReference type="InterPro" id="IPR037171">
    <property type="entry name" value="NagB/RpiA_transferase-like"/>
</dbReference>
<dbReference type="Gene3D" id="3.40.50.1360">
    <property type="match status" value="1"/>
</dbReference>
<comment type="function">
    <text evidence="2 7">Hydrolysis of 6-phosphogluconolactone to 6-phosphogluconate.</text>
</comment>
<dbReference type="GO" id="GO:0006098">
    <property type="term" value="P:pentose-phosphate shunt"/>
    <property type="evidence" value="ECO:0007669"/>
    <property type="project" value="UniProtKB-UniPathway"/>
</dbReference>
<dbReference type="InterPro" id="IPR005900">
    <property type="entry name" value="6-phosphogluconolactonase_DevB"/>
</dbReference>
<comment type="caution">
    <text evidence="9">The sequence shown here is derived from an EMBL/GenBank/DDBJ whole genome shotgun (WGS) entry which is preliminary data.</text>
</comment>
<evidence type="ECO:0000256" key="3">
    <source>
        <dbReference type="ARBA" id="ARBA00004961"/>
    </source>
</evidence>
<dbReference type="EMBL" id="QOUI01000002">
    <property type="protein sequence ID" value="RCK70558.1"/>
    <property type="molecule type" value="Genomic_DNA"/>
</dbReference>
<dbReference type="GO" id="GO:0005975">
    <property type="term" value="P:carbohydrate metabolic process"/>
    <property type="evidence" value="ECO:0007669"/>
    <property type="project" value="UniProtKB-UniRule"/>
</dbReference>
<reference evidence="9 10" key="1">
    <citation type="submission" date="2018-07" db="EMBL/GenBank/DDBJ databases">
        <title>Desertimonas flava gen. nov. sp. nov.</title>
        <authorList>
            <person name="Liu S."/>
        </authorList>
    </citation>
    <scope>NUCLEOTIDE SEQUENCE [LARGE SCALE GENOMIC DNA]</scope>
    <source>
        <strain evidence="9 10">16Sb5-5</strain>
    </source>
</reference>
<dbReference type="RefSeq" id="WP_114125330.1">
    <property type="nucleotide sequence ID" value="NZ_QOUI01000002.1"/>
</dbReference>
<evidence type="ECO:0000256" key="6">
    <source>
        <dbReference type="ARBA" id="ARBA00020337"/>
    </source>
</evidence>
<dbReference type="InterPro" id="IPR006148">
    <property type="entry name" value="Glc/Gal-6P_isomerase"/>
</dbReference>
<dbReference type="SUPFAM" id="SSF100950">
    <property type="entry name" value="NagB/RpiA/CoA transferase-like"/>
    <property type="match status" value="1"/>
</dbReference>
<evidence type="ECO:0000256" key="5">
    <source>
        <dbReference type="ARBA" id="ARBA00013198"/>
    </source>
</evidence>
<feature type="domain" description="Glucosamine/galactosamine-6-phosphate isomerase" evidence="8">
    <location>
        <begin position="10"/>
        <end position="225"/>
    </location>
</feature>
<evidence type="ECO:0000313" key="10">
    <source>
        <dbReference type="Proteomes" id="UP000252770"/>
    </source>
</evidence>
<evidence type="ECO:0000256" key="1">
    <source>
        <dbReference type="ARBA" id="ARBA00000832"/>
    </source>
</evidence>
<dbReference type="CDD" id="cd01400">
    <property type="entry name" value="6PGL"/>
    <property type="match status" value="1"/>
</dbReference>
<accession>A0A367YXK3</accession>
<proteinExistence type="inferred from homology"/>
<dbReference type="EC" id="3.1.1.31" evidence="5 7"/>
<dbReference type="Proteomes" id="UP000252770">
    <property type="component" value="Unassembled WGS sequence"/>
</dbReference>
<evidence type="ECO:0000256" key="4">
    <source>
        <dbReference type="ARBA" id="ARBA00010662"/>
    </source>
</evidence>
<evidence type="ECO:0000256" key="7">
    <source>
        <dbReference type="RuleBase" id="RU365095"/>
    </source>
</evidence>
<dbReference type="GO" id="GO:0017057">
    <property type="term" value="F:6-phosphogluconolactonase activity"/>
    <property type="evidence" value="ECO:0007669"/>
    <property type="project" value="UniProtKB-UniRule"/>
</dbReference>
<comment type="catalytic activity">
    <reaction evidence="1 7">
        <text>6-phospho-D-glucono-1,5-lactone + H2O = 6-phospho-D-gluconate + H(+)</text>
        <dbReference type="Rhea" id="RHEA:12556"/>
        <dbReference type="ChEBI" id="CHEBI:15377"/>
        <dbReference type="ChEBI" id="CHEBI:15378"/>
        <dbReference type="ChEBI" id="CHEBI:57955"/>
        <dbReference type="ChEBI" id="CHEBI:58759"/>
        <dbReference type="EC" id="3.1.1.31"/>
    </reaction>
</comment>